<keyword evidence="2" id="KW-0479">Metal-binding</keyword>
<keyword evidence="4 6" id="KW-0862">Zinc</keyword>
<dbReference type="InterPro" id="IPR001915">
    <property type="entry name" value="Peptidase_M48"/>
</dbReference>
<dbReference type="Proteomes" id="UP000293550">
    <property type="component" value="Unassembled WGS sequence"/>
</dbReference>
<keyword evidence="1 6" id="KW-0645">Protease</keyword>
<evidence type="ECO:0000256" key="7">
    <source>
        <dbReference type="SAM" id="Phobius"/>
    </source>
</evidence>
<name>A0A4Q7DHH8_9PROT</name>
<dbReference type="OrthoDB" id="9810445at2"/>
<dbReference type="EMBL" id="SCFB01000015">
    <property type="protein sequence ID" value="RZI45364.1"/>
    <property type="molecule type" value="Genomic_DNA"/>
</dbReference>
<evidence type="ECO:0000256" key="1">
    <source>
        <dbReference type="ARBA" id="ARBA00022670"/>
    </source>
</evidence>
<dbReference type="Pfam" id="PF01435">
    <property type="entry name" value="Peptidase_M48"/>
    <property type="match status" value="1"/>
</dbReference>
<evidence type="ECO:0000256" key="6">
    <source>
        <dbReference type="RuleBase" id="RU003983"/>
    </source>
</evidence>
<dbReference type="InterPro" id="IPR051156">
    <property type="entry name" value="Mito/Outer_Membr_Metalloprot"/>
</dbReference>
<dbReference type="Gene3D" id="3.30.2010.10">
    <property type="entry name" value="Metalloproteases ('zincins'), catalytic domain"/>
    <property type="match status" value="1"/>
</dbReference>
<keyword evidence="7" id="KW-0472">Membrane</keyword>
<evidence type="ECO:0000313" key="10">
    <source>
        <dbReference type="Proteomes" id="UP000293550"/>
    </source>
</evidence>
<gene>
    <name evidence="9" type="ORF">EQU50_07500</name>
</gene>
<evidence type="ECO:0000259" key="8">
    <source>
        <dbReference type="Pfam" id="PF01435"/>
    </source>
</evidence>
<dbReference type="GO" id="GO:0046872">
    <property type="term" value="F:metal ion binding"/>
    <property type="evidence" value="ECO:0007669"/>
    <property type="project" value="UniProtKB-KW"/>
</dbReference>
<accession>A0A4Q7DHH8</accession>
<protein>
    <submittedName>
        <fullName evidence="9">M48 family metallopeptidase</fullName>
    </submittedName>
</protein>
<keyword evidence="7" id="KW-1133">Transmembrane helix</keyword>
<organism evidence="9 10">
    <name type="scientific">Candidatus Finniella inopinata</name>
    <dbReference type="NCBI Taxonomy" id="1696036"/>
    <lineage>
        <taxon>Bacteria</taxon>
        <taxon>Pseudomonadati</taxon>
        <taxon>Pseudomonadota</taxon>
        <taxon>Alphaproteobacteria</taxon>
        <taxon>Holosporales</taxon>
        <taxon>Candidatus Paracaedibacteraceae</taxon>
        <taxon>Candidatus Finniella</taxon>
    </lineage>
</organism>
<comment type="caution">
    <text evidence="9">The sequence shown here is derived from an EMBL/GenBank/DDBJ whole genome shotgun (WGS) entry which is preliminary data.</text>
</comment>
<dbReference type="GO" id="GO:0051603">
    <property type="term" value="P:proteolysis involved in protein catabolic process"/>
    <property type="evidence" value="ECO:0007669"/>
    <property type="project" value="TreeGrafter"/>
</dbReference>
<evidence type="ECO:0000256" key="3">
    <source>
        <dbReference type="ARBA" id="ARBA00022801"/>
    </source>
</evidence>
<dbReference type="RefSeq" id="WP_130154504.1">
    <property type="nucleotide sequence ID" value="NZ_SCFB01000015.1"/>
</dbReference>
<evidence type="ECO:0000256" key="2">
    <source>
        <dbReference type="ARBA" id="ARBA00022723"/>
    </source>
</evidence>
<proteinExistence type="inferred from homology"/>
<evidence type="ECO:0000256" key="5">
    <source>
        <dbReference type="ARBA" id="ARBA00023049"/>
    </source>
</evidence>
<keyword evidence="5 6" id="KW-0482">Metalloprotease</keyword>
<reference evidence="9 10" key="1">
    <citation type="submission" date="2018-10" db="EMBL/GenBank/DDBJ databases">
        <title>An updated phylogeny of the Alphaproteobacteria reveals that the parasitic Rickettsiales and Holosporales have independent origins.</title>
        <authorList>
            <person name="Munoz-Gomez S.A."/>
            <person name="Hess S."/>
            <person name="Burger G."/>
            <person name="Lang B.F."/>
            <person name="Susko E."/>
            <person name="Slamovits C.H."/>
            <person name="Roger A.J."/>
        </authorList>
    </citation>
    <scope>NUCLEOTIDE SEQUENCE [LARGE SCALE GENOMIC DNA]</scope>
    <source>
        <strain evidence="9">HOLO01</strain>
    </source>
</reference>
<keyword evidence="10" id="KW-1185">Reference proteome</keyword>
<dbReference type="AlphaFoldDB" id="A0A4Q7DHH8"/>
<dbReference type="PANTHER" id="PTHR22726:SF1">
    <property type="entry name" value="METALLOENDOPEPTIDASE OMA1, MITOCHONDRIAL"/>
    <property type="match status" value="1"/>
</dbReference>
<dbReference type="CDD" id="cd07332">
    <property type="entry name" value="M48C_Oma1_like"/>
    <property type="match status" value="1"/>
</dbReference>
<dbReference type="GO" id="GO:0004222">
    <property type="term" value="F:metalloendopeptidase activity"/>
    <property type="evidence" value="ECO:0007669"/>
    <property type="project" value="InterPro"/>
</dbReference>
<feature type="domain" description="Peptidase M48" evidence="8">
    <location>
        <begin position="158"/>
        <end position="309"/>
    </location>
</feature>
<comment type="cofactor">
    <cofactor evidence="6">
        <name>Zn(2+)</name>
        <dbReference type="ChEBI" id="CHEBI:29105"/>
    </cofactor>
    <text evidence="6">Binds 1 zinc ion per subunit.</text>
</comment>
<keyword evidence="7" id="KW-0812">Transmembrane</keyword>
<evidence type="ECO:0000313" key="9">
    <source>
        <dbReference type="EMBL" id="RZI45364.1"/>
    </source>
</evidence>
<comment type="similarity">
    <text evidence="6">Belongs to the peptidase M48 family.</text>
</comment>
<dbReference type="GO" id="GO:0016020">
    <property type="term" value="C:membrane"/>
    <property type="evidence" value="ECO:0007669"/>
    <property type="project" value="TreeGrafter"/>
</dbReference>
<evidence type="ECO:0000256" key="4">
    <source>
        <dbReference type="ARBA" id="ARBA00022833"/>
    </source>
</evidence>
<feature type="transmembrane region" description="Helical" evidence="7">
    <location>
        <begin position="94"/>
        <end position="118"/>
    </location>
</feature>
<sequence>MYFKVEFFDGECSVSQNCTLLCDENSKFCIKYNDKHINLEKIAWRKTKTKLFLTSESLQKHAYIAVEAADDQRLILKVLTNLKKVKSAWVSRSFFIYYGIIGLFAALWLFMDSLVFLLPNSIEPWLEKEARLIHFRNLTSIANDSNEPTLKKIKDAFTAIDPDLQGIEIEILQNEQINAVTLPNKKVIIYSKLIENADSIEELIGILAHEMTHVKYRHCIASYIKLSFLSLLDTIVAGGTLSESGIVLYFLQFSRANEMEADEGAIKYLEQLRLSTKGMEKFFKKITEQKTSKSWVPEFFNTHPGSPDRRKLFTAHRKTYKESVFSDNDLKNLKKIVDTKSGG</sequence>
<keyword evidence="3 6" id="KW-0378">Hydrolase</keyword>
<dbReference type="PANTHER" id="PTHR22726">
    <property type="entry name" value="METALLOENDOPEPTIDASE OMA1"/>
    <property type="match status" value="1"/>
</dbReference>